<protein>
    <submittedName>
        <fullName evidence="3">Type 11 methyltransferase</fullName>
    </submittedName>
</protein>
<dbReference type="GO" id="GO:0046210">
    <property type="term" value="P:nitric oxide catabolic process"/>
    <property type="evidence" value="ECO:0007669"/>
    <property type="project" value="TreeGrafter"/>
</dbReference>
<keyword evidence="3" id="KW-0808">Transferase</keyword>
<dbReference type="PANTHER" id="PTHR43396">
    <property type="entry name" value="FLAVOHEMOPROTEIN"/>
    <property type="match status" value="1"/>
</dbReference>
<organism evidence="3">
    <name type="scientific">Mucor ambiguus</name>
    <dbReference type="NCBI Taxonomy" id="91626"/>
    <lineage>
        <taxon>Eukaryota</taxon>
        <taxon>Fungi</taxon>
        <taxon>Fungi incertae sedis</taxon>
        <taxon>Mucoromycota</taxon>
        <taxon>Mucoromycotina</taxon>
        <taxon>Mucoromycetes</taxon>
        <taxon>Mucorales</taxon>
        <taxon>Mucorineae</taxon>
        <taxon>Mucoraceae</taxon>
        <taxon>Mucor</taxon>
    </lineage>
</organism>
<dbReference type="PROSITE" id="PS01033">
    <property type="entry name" value="GLOBIN"/>
    <property type="match status" value="1"/>
</dbReference>
<dbReference type="SUPFAM" id="SSF46458">
    <property type="entry name" value="Globin-like"/>
    <property type="match status" value="2"/>
</dbReference>
<accession>A0A0C9M7G1</accession>
<dbReference type="InterPro" id="IPR009050">
    <property type="entry name" value="Globin-like_sf"/>
</dbReference>
<dbReference type="GO" id="GO:0008168">
    <property type="term" value="F:methyltransferase activity"/>
    <property type="evidence" value="ECO:0007669"/>
    <property type="project" value="UniProtKB-KW"/>
</dbReference>
<dbReference type="InterPro" id="IPR029063">
    <property type="entry name" value="SAM-dependent_MTases_sf"/>
</dbReference>
<gene>
    <name evidence="3" type="ORF">MAM1_0030c02374</name>
</gene>
<dbReference type="InterPro" id="IPR000971">
    <property type="entry name" value="Globin"/>
</dbReference>
<sequence>MTSITDKKVPKHLQPLKRKHTHKKKVESSPAAVTAAPPRVHEEGDRVPATISNHHINTLIPNHFYNASNDINQIFIDHSASSPQLFRWTKGRRFTSSQNVPYPLPNDQTELDRHRVQFYIVRWAFESRHITPPPIKKKLFEGIRVLDVGCGPGLWVGHPIIDMAEDFTKSKFEAVDICSLLPTDQPTSDNFSLTCHNVTEAPLPFESGTFDYVQQVMAAISYKVNDWPLVLAEMKRVTKSGGYIQLIEPDMYPQQLGPEGELWRDQIHNALRDQCGYEPRIACHLERLVTELDLEDITVKYVSVPVGSWGLDIGHLWEQNFDAFLESARPFLVEKMQITNATYQANTKKLKEELKSGEFKAFNNIYVASSSAPSTSCPYTSPSSSCSVDDSIATGSMSVPNTKNAVQSLIDSPSSPPIASRIYPNETPPTQAQIDIVRYTWERVSEIHLDTDDPTVSATHAFGLAFYDALFKLDPSLEPLFSNIFQQARALAGMVSYIARSPKVTGPNKPKSATSLSEGCGMSTAKLEKVPTIREINARKRKETNATTFEELVSSAATSKPKAEDDEEQLLYKLRELGARHYFYNVEPKFLALVGPAALSALKTRLGKDFLPEVAEAWTRAHAYAAYHMKIGLESQAAWEQGRRRSASLSMNSGSNNSHYNGLKSNCLIQ</sequence>
<dbReference type="STRING" id="91626.A0A0C9M7G1"/>
<keyword evidence="4" id="KW-1185">Reference proteome</keyword>
<evidence type="ECO:0000256" key="1">
    <source>
        <dbReference type="SAM" id="MobiDB-lite"/>
    </source>
</evidence>
<dbReference type="Gene3D" id="1.10.490.10">
    <property type="entry name" value="Globins"/>
    <property type="match status" value="1"/>
</dbReference>
<feature type="compositionally biased region" description="Basic residues" evidence="1">
    <location>
        <begin position="9"/>
        <end position="25"/>
    </location>
</feature>
<keyword evidence="3" id="KW-0489">Methyltransferase</keyword>
<dbReference type="GO" id="GO:0032259">
    <property type="term" value="P:methylation"/>
    <property type="evidence" value="ECO:0007669"/>
    <property type="project" value="UniProtKB-KW"/>
</dbReference>
<dbReference type="EMBL" id="DF836319">
    <property type="protein sequence ID" value="GAN02924.1"/>
    <property type="molecule type" value="Genomic_DNA"/>
</dbReference>
<dbReference type="CDD" id="cd02440">
    <property type="entry name" value="AdoMet_MTases"/>
    <property type="match status" value="1"/>
</dbReference>
<dbReference type="SUPFAM" id="SSF53335">
    <property type="entry name" value="S-adenosyl-L-methionine-dependent methyltransferases"/>
    <property type="match status" value="1"/>
</dbReference>
<dbReference type="GO" id="GO:0071949">
    <property type="term" value="F:FAD binding"/>
    <property type="evidence" value="ECO:0007669"/>
    <property type="project" value="TreeGrafter"/>
</dbReference>
<feature type="domain" description="Globin" evidence="2">
    <location>
        <begin position="428"/>
        <end position="634"/>
    </location>
</feature>
<dbReference type="Pfam" id="PF13649">
    <property type="entry name" value="Methyltransf_25"/>
    <property type="match status" value="1"/>
</dbReference>
<name>A0A0C9M7G1_9FUNG</name>
<dbReference type="OrthoDB" id="2013972at2759"/>
<dbReference type="Gene3D" id="3.40.50.150">
    <property type="entry name" value="Vaccinia Virus protein VP39"/>
    <property type="match status" value="1"/>
</dbReference>
<feature type="region of interest" description="Disordered" evidence="1">
    <location>
        <begin position="1"/>
        <end position="45"/>
    </location>
</feature>
<dbReference type="PANTHER" id="PTHR43396:SF6">
    <property type="entry name" value="ABL201WP"/>
    <property type="match status" value="1"/>
</dbReference>
<dbReference type="GO" id="GO:0019825">
    <property type="term" value="F:oxygen binding"/>
    <property type="evidence" value="ECO:0007669"/>
    <property type="project" value="InterPro"/>
</dbReference>
<proteinExistence type="predicted"/>
<reference evidence="3" key="1">
    <citation type="submission" date="2014-09" db="EMBL/GenBank/DDBJ databases">
        <title>Draft genome sequence of an oleaginous Mucoromycotina fungus Mucor ambiguus NBRC6742.</title>
        <authorList>
            <person name="Takeda I."/>
            <person name="Yamane N."/>
            <person name="Morita T."/>
            <person name="Tamano K."/>
            <person name="Machida M."/>
            <person name="Baker S."/>
            <person name="Koike H."/>
        </authorList>
    </citation>
    <scope>NUCLEOTIDE SEQUENCE</scope>
    <source>
        <strain evidence="3">NBRC 6742</strain>
    </source>
</reference>
<evidence type="ECO:0000259" key="2">
    <source>
        <dbReference type="PROSITE" id="PS01033"/>
    </source>
</evidence>
<dbReference type="GO" id="GO:0020037">
    <property type="term" value="F:heme binding"/>
    <property type="evidence" value="ECO:0007669"/>
    <property type="project" value="InterPro"/>
</dbReference>
<dbReference type="GO" id="GO:0008941">
    <property type="term" value="F:nitric oxide dioxygenase NAD(P)H activity"/>
    <property type="evidence" value="ECO:0007669"/>
    <property type="project" value="TreeGrafter"/>
</dbReference>
<evidence type="ECO:0000313" key="4">
    <source>
        <dbReference type="Proteomes" id="UP000053815"/>
    </source>
</evidence>
<dbReference type="AlphaFoldDB" id="A0A0C9M7G1"/>
<dbReference type="Proteomes" id="UP000053815">
    <property type="component" value="Unassembled WGS sequence"/>
</dbReference>
<evidence type="ECO:0000313" key="3">
    <source>
        <dbReference type="EMBL" id="GAN02924.1"/>
    </source>
</evidence>
<dbReference type="InterPro" id="IPR041698">
    <property type="entry name" value="Methyltransf_25"/>
</dbReference>
<dbReference type="GO" id="GO:0071500">
    <property type="term" value="P:cellular response to nitrosative stress"/>
    <property type="evidence" value="ECO:0007669"/>
    <property type="project" value="TreeGrafter"/>
</dbReference>
<dbReference type="InterPro" id="IPR012292">
    <property type="entry name" value="Globin/Proto"/>
</dbReference>
<dbReference type="Pfam" id="PF00042">
    <property type="entry name" value="Globin"/>
    <property type="match status" value="1"/>
</dbReference>